<protein>
    <recommendedName>
        <fullName evidence="1">Flavin-dependent thymidylate synthase</fullName>
        <shortName evidence="1">FDTS</shortName>
        <ecNumber evidence="1">2.1.1.148</ecNumber>
    </recommendedName>
    <alternativeName>
        <fullName evidence="1">FAD-dependent thymidylate synthase</fullName>
    </alternativeName>
    <alternativeName>
        <fullName evidence="1">Thymidylate synthase ThyX</fullName>
        <shortName evidence="1">TS</shortName>
        <shortName evidence="1">TSase</shortName>
    </alternativeName>
</protein>
<feature type="binding site" evidence="1">
    <location>
        <position position="59"/>
    </location>
    <ligand>
        <name>FAD</name>
        <dbReference type="ChEBI" id="CHEBI:57692"/>
        <note>ligand shared between neighboring subunits</note>
    </ligand>
</feature>
<dbReference type="SUPFAM" id="SSF69796">
    <property type="entry name" value="Thymidylate synthase-complementing protein Thy1"/>
    <property type="match status" value="1"/>
</dbReference>
<dbReference type="NCBIfam" id="TIGR02170">
    <property type="entry name" value="thyX"/>
    <property type="match status" value="1"/>
</dbReference>
<comment type="cofactor">
    <cofactor evidence="1">
        <name>FAD</name>
        <dbReference type="ChEBI" id="CHEBI:57692"/>
    </cofactor>
    <text evidence="1">Binds 4 FAD per tetramer. Each FAD binding site is formed by three monomers.</text>
</comment>
<evidence type="ECO:0000313" key="3">
    <source>
        <dbReference type="Proteomes" id="UP000287969"/>
    </source>
</evidence>
<keyword evidence="1 2" id="KW-0489">Methyltransferase</keyword>
<name>A0A410QF27_9FIRM</name>
<dbReference type="GO" id="GO:0050797">
    <property type="term" value="F:thymidylate synthase (FAD) activity"/>
    <property type="evidence" value="ECO:0007669"/>
    <property type="project" value="UniProtKB-UniRule"/>
</dbReference>
<dbReference type="Gene3D" id="3.30.1360.170">
    <property type="match status" value="1"/>
</dbReference>
<keyword evidence="1" id="KW-0274">FAD</keyword>
<sequence>MESNLKVKLLRYTLDGEKLVAQAAKLCYSSVTIEEIEEDLNEKKVDNFINMLMNLGHESPIEHVSFTFGVEGISRVLSHQLVRHRIGSYSQQSQRYVRLDGFDYVIPPAIADIPEAKEMFQKAMKEDQQYYNQITEMLYNDYLKKYMDMGESEKSARNKAEKSSIEDARYVFPNACETKIIFTMNTRSLFNFFRLRCCNRAQWEIRLLATEMLRLVKGVYPSLFKNAGPECIMGSCPEGKMTCGKINEVREKFLNL</sequence>
<dbReference type="GO" id="GO:0050660">
    <property type="term" value="F:flavin adenine dinucleotide binding"/>
    <property type="evidence" value="ECO:0007669"/>
    <property type="project" value="UniProtKB-UniRule"/>
</dbReference>
<dbReference type="GO" id="GO:0006231">
    <property type="term" value="P:dTMP biosynthetic process"/>
    <property type="evidence" value="ECO:0007669"/>
    <property type="project" value="UniProtKB-UniRule"/>
</dbReference>
<dbReference type="PANTHER" id="PTHR34934:SF1">
    <property type="entry name" value="FLAVIN-DEPENDENT THYMIDYLATE SYNTHASE"/>
    <property type="match status" value="1"/>
</dbReference>
<gene>
    <name evidence="1" type="primary">thyX</name>
    <name evidence="2" type="ORF">EQM13_14510</name>
</gene>
<comment type="pathway">
    <text evidence="1">Pyrimidine metabolism; dTTP biosynthesis.</text>
</comment>
<keyword evidence="1" id="KW-0545">Nucleotide biosynthesis</keyword>
<accession>A0A410QF27</accession>
<keyword evidence="1 2" id="KW-0808">Transferase</keyword>
<dbReference type="InterPro" id="IPR036098">
    <property type="entry name" value="Thymidylate_synthase_ThyX_sf"/>
</dbReference>
<dbReference type="EMBL" id="CP035282">
    <property type="protein sequence ID" value="QAT62692.1"/>
    <property type="molecule type" value="Genomic_DNA"/>
</dbReference>
<feature type="binding site" description="in other chain" evidence="1">
    <location>
        <position position="169"/>
    </location>
    <ligand>
        <name>dUMP</name>
        <dbReference type="ChEBI" id="CHEBI:246422"/>
        <note>ligand shared between dimeric partners</note>
    </ligand>
</feature>
<dbReference type="PANTHER" id="PTHR34934">
    <property type="entry name" value="FLAVIN-DEPENDENT THYMIDYLATE SYNTHASE"/>
    <property type="match status" value="1"/>
</dbReference>
<dbReference type="GO" id="GO:0006235">
    <property type="term" value="P:dTTP biosynthetic process"/>
    <property type="evidence" value="ECO:0007669"/>
    <property type="project" value="UniProtKB-UniRule"/>
</dbReference>
<evidence type="ECO:0000256" key="1">
    <source>
        <dbReference type="HAMAP-Rule" id="MF_01408"/>
    </source>
</evidence>
<comment type="similarity">
    <text evidence="1">Belongs to the thymidylate synthase ThyX family.</text>
</comment>
<dbReference type="GO" id="GO:0032259">
    <property type="term" value="P:methylation"/>
    <property type="evidence" value="ECO:0007669"/>
    <property type="project" value="UniProtKB-KW"/>
</dbReference>
<comment type="subunit">
    <text evidence="1">Homotetramer.</text>
</comment>
<dbReference type="GO" id="GO:0004799">
    <property type="term" value="F:thymidylate synthase activity"/>
    <property type="evidence" value="ECO:0007669"/>
    <property type="project" value="TreeGrafter"/>
</dbReference>
<dbReference type="InterPro" id="IPR003669">
    <property type="entry name" value="Thymidylate_synthase_ThyX"/>
</dbReference>
<keyword evidence="1" id="KW-0521">NADP</keyword>
<feature type="binding site" evidence="1">
    <location>
        <begin position="83"/>
        <end position="85"/>
    </location>
    <ligand>
        <name>FAD</name>
        <dbReference type="ChEBI" id="CHEBI:57692"/>
        <note>ligand shared between neighboring subunits</note>
    </ligand>
</feature>
<keyword evidence="3" id="KW-1185">Reference proteome</keyword>
<comment type="catalytic activity">
    <reaction evidence="1">
        <text>dUMP + (6R)-5,10-methylene-5,6,7,8-tetrahydrofolate + NADPH + H(+) = dTMP + (6S)-5,6,7,8-tetrahydrofolate + NADP(+)</text>
        <dbReference type="Rhea" id="RHEA:29043"/>
        <dbReference type="ChEBI" id="CHEBI:15378"/>
        <dbReference type="ChEBI" id="CHEBI:15636"/>
        <dbReference type="ChEBI" id="CHEBI:57453"/>
        <dbReference type="ChEBI" id="CHEBI:57783"/>
        <dbReference type="ChEBI" id="CHEBI:58349"/>
        <dbReference type="ChEBI" id="CHEBI:63528"/>
        <dbReference type="ChEBI" id="CHEBI:246422"/>
        <dbReference type="EC" id="2.1.1.148"/>
    </reaction>
</comment>
<dbReference type="CDD" id="cd20175">
    <property type="entry name" value="ThyX"/>
    <property type="match status" value="1"/>
</dbReference>
<dbReference type="OrthoDB" id="9780625at2"/>
<dbReference type="Proteomes" id="UP000287969">
    <property type="component" value="Chromosome"/>
</dbReference>
<comment type="function">
    <text evidence="1">Catalyzes the reductive methylation of 2'-deoxyuridine-5'-monophosphate (dUMP) to 2'-deoxythymidine-5'-monophosphate (dTMP) while utilizing 5,10-methylenetetrahydrofolate (mTHF) as the methyl donor, and NADPH and FADH(2) as the reductant.</text>
</comment>
<keyword evidence="1" id="KW-0285">Flavoprotein</keyword>
<dbReference type="HAMAP" id="MF_01408">
    <property type="entry name" value="ThyX"/>
    <property type="match status" value="1"/>
</dbReference>
<feature type="active site" description="Involved in ionization of N3 of dUMP, leading to its activation" evidence="1">
    <location>
        <position position="196"/>
    </location>
</feature>
<dbReference type="AlphaFoldDB" id="A0A410QF27"/>
<dbReference type="UniPathway" id="UPA00575"/>
<feature type="binding site" description="in other chain" evidence="1">
    <location>
        <begin position="91"/>
        <end position="95"/>
    </location>
    <ligand>
        <name>dUMP</name>
        <dbReference type="ChEBI" id="CHEBI:246422"/>
        <note>ligand shared between dimeric partners</note>
    </ligand>
</feature>
<feature type="binding site" evidence="1">
    <location>
        <position position="196"/>
    </location>
    <ligand>
        <name>dUMP</name>
        <dbReference type="ChEBI" id="CHEBI:246422"/>
        <note>ligand shared between dimeric partners</note>
    </ligand>
</feature>
<feature type="binding site" evidence="1">
    <location>
        <begin position="185"/>
        <end position="187"/>
    </location>
    <ligand>
        <name>FAD</name>
        <dbReference type="ChEBI" id="CHEBI:57692"/>
        <note>ligand shared between neighboring subunits</note>
    </ligand>
</feature>
<reference evidence="3" key="1">
    <citation type="submission" date="2019-01" db="EMBL/GenBank/DDBJ databases">
        <title>Draft genomes of a novel of Sporanaerobacter strains.</title>
        <authorList>
            <person name="Ma S."/>
        </authorList>
    </citation>
    <scope>NUCLEOTIDE SEQUENCE [LARGE SCALE GENOMIC DNA]</scope>
    <source>
        <strain evidence="3">NJN-17</strain>
    </source>
</reference>
<evidence type="ECO:0000313" key="2">
    <source>
        <dbReference type="EMBL" id="QAT62692.1"/>
    </source>
</evidence>
<dbReference type="GO" id="GO:0070402">
    <property type="term" value="F:NADPH binding"/>
    <property type="evidence" value="ECO:0007669"/>
    <property type="project" value="TreeGrafter"/>
</dbReference>
<dbReference type="EC" id="2.1.1.148" evidence="1"/>
<feature type="binding site" evidence="1">
    <location>
        <begin position="80"/>
        <end position="83"/>
    </location>
    <ligand>
        <name>dUMP</name>
        <dbReference type="ChEBI" id="CHEBI:246422"/>
        <note>ligand shared between dimeric partners</note>
    </ligand>
</feature>
<feature type="binding site" evidence="1">
    <location>
        <position position="91"/>
    </location>
    <ligand>
        <name>FAD</name>
        <dbReference type="ChEBI" id="CHEBI:57692"/>
        <note>ligand shared between neighboring subunits</note>
    </ligand>
</feature>
<organism evidence="2 3">
    <name type="scientific">Acidilutibacter cellobiosedens</name>
    <dbReference type="NCBI Taxonomy" id="2507161"/>
    <lineage>
        <taxon>Bacteria</taxon>
        <taxon>Bacillati</taxon>
        <taxon>Bacillota</taxon>
        <taxon>Tissierellia</taxon>
        <taxon>Tissierellales</taxon>
        <taxon>Acidilutibacteraceae</taxon>
        <taxon>Acidilutibacter</taxon>
    </lineage>
</organism>
<dbReference type="KEGG" id="spoa:EQM13_14510"/>
<proteinExistence type="inferred from homology"/>
<dbReference type="PROSITE" id="PS51331">
    <property type="entry name" value="THYX"/>
    <property type="match status" value="1"/>
</dbReference>
<feature type="binding site" evidence="1">
    <location>
        <position position="191"/>
    </location>
    <ligand>
        <name>FAD</name>
        <dbReference type="ChEBI" id="CHEBI:57692"/>
        <note>ligand shared between neighboring subunits</note>
    </ligand>
</feature>
<dbReference type="Pfam" id="PF02511">
    <property type="entry name" value="Thy1"/>
    <property type="match status" value="1"/>
</dbReference>
<dbReference type="RefSeq" id="WP_128753058.1">
    <property type="nucleotide sequence ID" value="NZ_CP035282.1"/>
</dbReference>